<protein>
    <recommendedName>
        <fullName evidence="1">Thioesterase domain-containing protein</fullName>
    </recommendedName>
</protein>
<comment type="caution">
    <text evidence="2">The sequence shown here is derived from an EMBL/GenBank/DDBJ whole genome shotgun (WGS) entry which is preliminary data.</text>
</comment>
<dbReference type="InterPro" id="IPR052061">
    <property type="entry name" value="PTE-AB_protein"/>
</dbReference>
<proteinExistence type="predicted"/>
<feature type="domain" description="Thioesterase" evidence="1">
    <location>
        <begin position="152"/>
        <end position="239"/>
    </location>
</feature>
<evidence type="ECO:0000313" key="2">
    <source>
        <dbReference type="EMBL" id="PNS19859.1"/>
    </source>
</evidence>
<accession>A0A2K1QXX2</accession>
<dbReference type="AlphaFoldDB" id="A0A2K1QXX2"/>
<dbReference type="SUPFAM" id="SSF54637">
    <property type="entry name" value="Thioesterase/thiol ester dehydrase-isomerase"/>
    <property type="match status" value="1"/>
</dbReference>
<keyword evidence="3" id="KW-1185">Reference proteome</keyword>
<evidence type="ECO:0000259" key="1">
    <source>
        <dbReference type="Pfam" id="PF03061"/>
    </source>
</evidence>
<dbReference type="PANTHER" id="PTHR47260">
    <property type="entry name" value="UPF0644 PROTEIN PB2B4.06"/>
    <property type="match status" value="1"/>
</dbReference>
<dbReference type="PANTHER" id="PTHR47260:SF3">
    <property type="entry name" value="THIOESTERASE FAMILY PROTEIN (AFU_ORTHOLOGUE AFUA_7G03960)"/>
    <property type="match status" value="1"/>
</dbReference>
<dbReference type="InParanoid" id="A0A2K1QXX2"/>
<dbReference type="CDD" id="cd03443">
    <property type="entry name" value="PaaI_thioesterase"/>
    <property type="match status" value="1"/>
</dbReference>
<name>A0A2K1QXX2_9PEZI</name>
<dbReference type="InterPro" id="IPR029069">
    <property type="entry name" value="HotDog_dom_sf"/>
</dbReference>
<dbReference type="OrthoDB" id="506431at2759"/>
<reference evidence="2 3" key="1">
    <citation type="submission" date="2017-06" db="EMBL/GenBank/DDBJ databases">
        <title>Draft genome sequence of a variant of Elsinoe murrayae.</title>
        <authorList>
            <person name="Cheng Q."/>
        </authorList>
    </citation>
    <scope>NUCLEOTIDE SEQUENCE [LARGE SCALE GENOMIC DNA]</scope>
    <source>
        <strain evidence="2 3">CQ-2017a</strain>
    </source>
</reference>
<dbReference type="STRING" id="2082308.A0A2K1QXX2"/>
<organism evidence="2 3">
    <name type="scientific">Sphaceloma murrayae</name>
    <dbReference type="NCBI Taxonomy" id="2082308"/>
    <lineage>
        <taxon>Eukaryota</taxon>
        <taxon>Fungi</taxon>
        <taxon>Dikarya</taxon>
        <taxon>Ascomycota</taxon>
        <taxon>Pezizomycotina</taxon>
        <taxon>Dothideomycetes</taxon>
        <taxon>Dothideomycetidae</taxon>
        <taxon>Myriangiales</taxon>
        <taxon>Elsinoaceae</taxon>
        <taxon>Sphaceloma</taxon>
    </lineage>
</organism>
<dbReference type="Pfam" id="PF03061">
    <property type="entry name" value="4HBT"/>
    <property type="match status" value="1"/>
</dbReference>
<dbReference type="Proteomes" id="UP000243797">
    <property type="component" value="Unassembled WGS sequence"/>
</dbReference>
<gene>
    <name evidence="2" type="ORF">CAC42_7826</name>
</gene>
<evidence type="ECO:0000313" key="3">
    <source>
        <dbReference type="Proteomes" id="UP000243797"/>
    </source>
</evidence>
<dbReference type="Gene3D" id="3.10.129.10">
    <property type="entry name" value="Hotdog Thioesterase"/>
    <property type="match status" value="1"/>
</dbReference>
<dbReference type="InterPro" id="IPR006683">
    <property type="entry name" value="Thioestr_dom"/>
</dbReference>
<dbReference type="EMBL" id="NKHZ01000029">
    <property type="protein sequence ID" value="PNS19859.1"/>
    <property type="molecule type" value="Genomic_DNA"/>
</dbReference>
<sequence length="262" mass="29411">MVLMRCTLKTCRTSTPIARPFHRSLTITSAHRSKDDKADFLSTFFATHEPAQSSIDHFSSVPWTSRILQDETYQPLPFYSRHPFPPSTENALFSSIVSTPSTIPHLLALRHRSLRTPPPLTSGSITTKPAPILPEILLLASLGPSLSAHPDIVHGGFQAVLFDEIMRFLILCHFDNVVQAEGEERRKRPRERHFTLRMEMEYLAPVAVGRDVLLRARLERRVGRKWVASADLVGDEGRVLTRAESLWVTAKPRGDGESDGVT</sequence>